<evidence type="ECO:0000259" key="11">
    <source>
        <dbReference type="PROSITE" id="PS50192"/>
    </source>
</evidence>
<dbReference type="SUPFAM" id="SSF47661">
    <property type="entry name" value="t-snare proteins"/>
    <property type="match status" value="1"/>
</dbReference>
<organism evidence="13 14">
    <name type="scientific">Tilletia caries</name>
    <name type="common">wheat bunt fungus</name>
    <dbReference type="NCBI Taxonomy" id="13290"/>
    <lineage>
        <taxon>Eukaryota</taxon>
        <taxon>Fungi</taxon>
        <taxon>Dikarya</taxon>
        <taxon>Basidiomycota</taxon>
        <taxon>Ustilaginomycotina</taxon>
        <taxon>Exobasidiomycetes</taxon>
        <taxon>Tilletiales</taxon>
        <taxon>Tilletiaceae</taxon>
        <taxon>Tilletia</taxon>
    </lineage>
</organism>
<dbReference type="AlphaFoldDB" id="A0A177V1V1"/>
<feature type="transmembrane region" description="Helical" evidence="10">
    <location>
        <begin position="231"/>
        <end position="252"/>
    </location>
</feature>
<comment type="subcellular location">
    <subcellularLocation>
        <location evidence="1">Golgi apparatus membrane</location>
        <topology evidence="1">Single-pass type IV membrane protein</topology>
    </subcellularLocation>
</comment>
<evidence type="ECO:0000256" key="7">
    <source>
        <dbReference type="ARBA" id="ARBA00023034"/>
    </source>
</evidence>
<reference evidence="12" key="3">
    <citation type="submission" date="2020-10" db="EMBL/GenBank/DDBJ databases">
        <authorList>
            <person name="Sedaghatjoo S."/>
        </authorList>
    </citation>
    <scope>NUCLEOTIDE SEQUENCE</scope>
    <source>
        <strain evidence="12">AZH3</strain>
    </source>
</reference>
<evidence type="ECO:0000256" key="6">
    <source>
        <dbReference type="ARBA" id="ARBA00022989"/>
    </source>
</evidence>
<keyword evidence="4 10" id="KW-0812">Transmembrane</keyword>
<dbReference type="Pfam" id="PF09177">
    <property type="entry name" value="STX6_10_61_N"/>
    <property type="match status" value="1"/>
</dbReference>
<dbReference type="InterPro" id="IPR010989">
    <property type="entry name" value="SNARE"/>
</dbReference>
<keyword evidence="15" id="KW-1185">Reference proteome</keyword>
<dbReference type="InterPro" id="IPR000727">
    <property type="entry name" value="T_SNARE_dom"/>
</dbReference>
<evidence type="ECO:0000313" key="14">
    <source>
        <dbReference type="Proteomes" id="UP000077671"/>
    </source>
</evidence>
<comment type="caution">
    <text evidence="13">The sequence shown here is derived from an EMBL/GenBank/DDBJ whole genome shotgun (WGS) entry which is preliminary data.</text>
</comment>
<evidence type="ECO:0000256" key="3">
    <source>
        <dbReference type="ARBA" id="ARBA00022448"/>
    </source>
</evidence>
<reference evidence="13" key="1">
    <citation type="submission" date="2016-04" db="EMBL/GenBank/DDBJ databases">
        <authorList>
            <person name="Nguyen H.D."/>
            <person name="Kesanakurti P."/>
            <person name="Cullis J."/>
            <person name="Levesque C.A."/>
            <person name="Hambleton S."/>
        </authorList>
    </citation>
    <scope>NUCLEOTIDE SEQUENCE</scope>
    <source>
        <strain evidence="13">DAOMC 238032</strain>
    </source>
</reference>
<gene>
    <name evidence="13" type="ORF">A4X03_0g8589</name>
    <name evidence="12" type="ORF">JKIAZH3_G3713</name>
</gene>
<evidence type="ECO:0000313" key="15">
    <source>
        <dbReference type="Proteomes" id="UP000836402"/>
    </source>
</evidence>
<evidence type="ECO:0000313" key="12">
    <source>
        <dbReference type="EMBL" id="CAD6899723.1"/>
    </source>
</evidence>
<dbReference type="Gene3D" id="1.20.58.90">
    <property type="match status" value="1"/>
</dbReference>
<reference evidence="13" key="2">
    <citation type="journal article" date="2019" name="IMA Fungus">
        <title>Genome sequencing and comparison of five Tilletia species to identify candidate genes for the detection of regulated species infecting wheat.</title>
        <authorList>
            <person name="Nguyen H.D.T."/>
            <person name="Sultana T."/>
            <person name="Kesanakurti P."/>
            <person name="Hambleton S."/>
        </authorList>
    </citation>
    <scope>NUCLEOTIDE SEQUENCE</scope>
    <source>
        <strain evidence="13">DAOMC 238032</strain>
    </source>
</reference>
<dbReference type="PANTHER" id="PTHR12791">
    <property type="entry name" value="GOLGI SNARE BET1-RELATED"/>
    <property type="match status" value="1"/>
</dbReference>
<dbReference type="EMBL" id="LWDD02002696">
    <property type="protein sequence ID" value="KAE8240153.1"/>
    <property type="molecule type" value="Genomic_DNA"/>
</dbReference>
<evidence type="ECO:0000256" key="1">
    <source>
        <dbReference type="ARBA" id="ARBA00004409"/>
    </source>
</evidence>
<feature type="compositionally biased region" description="Acidic residues" evidence="9">
    <location>
        <begin position="138"/>
        <end position="153"/>
    </location>
</feature>
<dbReference type="GO" id="GO:0000139">
    <property type="term" value="C:Golgi membrane"/>
    <property type="evidence" value="ECO:0007669"/>
    <property type="project" value="UniProtKB-SubCell"/>
</dbReference>
<evidence type="ECO:0000256" key="9">
    <source>
        <dbReference type="SAM" id="MobiDB-lite"/>
    </source>
</evidence>
<dbReference type="GO" id="GO:0015031">
    <property type="term" value="P:protein transport"/>
    <property type="evidence" value="ECO:0007669"/>
    <property type="project" value="UniProtKB-KW"/>
</dbReference>
<evidence type="ECO:0000313" key="13">
    <source>
        <dbReference type="EMBL" id="KAE8240153.1"/>
    </source>
</evidence>
<evidence type="ECO:0000256" key="10">
    <source>
        <dbReference type="SAM" id="Phobius"/>
    </source>
</evidence>
<keyword evidence="3" id="KW-0813">Transport</keyword>
<feature type="region of interest" description="Disordered" evidence="9">
    <location>
        <begin position="104"/>
        <end position="158"/>
    </location>
</feature>
<dbReference type="PROSITE" id="PS50192">
    <property type="entry name" value="T_SNARE"/>
    <property type="match status" value="1"/>
</dbReference>
<protein>
    <recommendedName>
        <fullName evidence="11">t-SNARE coiled-coil homology domain-containing protein</fullName>
    </recommendedName>
</protein>
<keyword evidence="6 10" id="KW-1133">Transmembrane helix</keyword>
<keyword evidence="5" id="KW-0653">Protein transport</keyword>
<dbReference type="CDD" id="cd15851">
    <property type="entry name" value="SNARE_Syntaxin6"/>
    <property type="match status" value="1"/>
</dbReference>
<dbReference type="InterPro" id="IPR015260">
    <property type="entry name" value="Syntaxin-6/10/61_N"/>
</dbReference>
<dbReference type="SMART" id="SM00397">
    <property type="entry name" value="t_SNARE"/>
    <property type="match status" value="1"/>
</dbReference>
<dbReference type="GO" id="GO:0048193">
    <property type="term" value="P:Golgi vesicle transport"/>
    <property type="evidence" value="ECO:0007669"/>
    <property type="project" value="InterPro"/>
</dbReference>
<dbReference type="EMBL" id="CAJHJG010000242">
    <property type="protein sequence ID" value="CAD6899723.1"/>
    <property type="molecule type" value="Genomic_DNA"/>
</dbReference>
<feature type="domain" description="T-SNARE coiled-coil homology" evidence="11">
    <location>
        <begin position="161"/>
        <end position="223"/>
    </location>
</feature>
<comment type="similarity">
    <text evidence="2">Belongs to the syntaxin family.</text>
</comment>
<sequence>MSRDPYHDFASDLRTSLSTARALSQTYTSLLANPPSSSQNNSLQDAHDRLGDAIEGLRQDVQDVRESVAIVQRAGAERFGVGVEELEGRVRFVSECEAEIEELERVATSGPGPSSRTGTRRRRGGGGGVGNRNGNGNDDLEMGTGAEDEDEAAAFEREQQEQLLAEQDSSLGLLGRTLSTLKDQASHLGQEINEHVELLGALDEEVDVSQSRLKRAMDRMETLVRLGDGRLGGWCVWILVVVLFLLLLVAVLI</sequence>
<accession>A0A177V1V1</accession>
<feature type="compositionally biased region" description="Low complexity" evidence="9">
    <location>
        <begin position="108"/>
        <end position="117"/>
    </location>
</feature>
<name>A0A177V1V1_9BASI</name>
<keyword evidence="8 10" id="KW-0472">Membrane</keyword>
<dbReference type="Proteomes" id="UP000077671">
    <property type="component" value="Unassembled WGS sequence"/>
</dbReference>
<evidence type="ECO:0000256" key="5">
    <source>
        <dbReference type="ARBA" id="ARBA00022927"/>
    </source>
</evidence>
<dbReference type="SUPFAM" id="SSF58038">
    <property type="entry name" value="SNARE fusion complex"/>
    <property type="match status" value="1"/>
</dbReference>
<dbReference type="Proteomes" id="UP000836402">
    <property type="component" value="Unassembled WGS sequence"/>
</dbReference>
<proteinExistence type="inferred from homology"/>
<evidence type="ECO:0000256" key="8">
    <source>
        <dbReference type="ARBA" id="ARBA00023136"/>
    </source>
</evidence>
<dbReference type="Gene3D" id="1.20.5.110">
    <property type="match status" value="1"/>
</dbReference>
<keyword evidence="7" id="KW-0333">Golgi apparatus</keyword>
<evidence type="ECO:0000256" key="2">
    <source>
        <dbReference type="ARBA" id="ARBA00009063"/>
    </source>
</evidence>
<evidence type="ECO:0000256" key="4">
    <source>
        <dbReference type="ARBA" id="ARBA00022692"/>
    </source>
</evidence>